<dbReference type="RefSeq" id="XP_013893079.1">
    <property type="nucleotide sequence ID" value="XM_014037625.1"/>
</dbReference>
<dbReference type="GO" id="GO:0005542">
    <property type="term" value="F:folic acid binding"/>
    <property type="evidence" value="ECO:0007669"/>
    <property type="project" value="InterPro"/>
</dbReference>
<dbReference type="KEGG" id="mng:MNEG_13904"/>
<reference evidence="2 3" key="1">
    <citation type="journal article" date="2013" name="BMC Genomics">
        <title>Reconstruction of the lipid metabolism for the microalga Monoraphidium neglectum from its genome sequence reveals characteristics suitable for biofuel production.</title>
        <authorList>
            <person name="Bogen C."/>
            <person name="Al-Dilaimi A."/>
            <person name="Albersmeier A."/>
            <person name="Wichmann J."/>
            <person name="Grundmann M."/>
            <person name="Rupp O."/>
            <person name="Lauersen K.J."/>
            <person name="Blifernez-Klassen O."/>
            <person name="Kalinowski J."/>
            <person name="Goesmann A."/>
            <person name="Mussgnug J.H."/>
            <person name="Kruse O."/>
        </authorList>
    </citation>
    <scope>NUCLEOTIDE SEQUENCE [LARGE SCALE GENOMIC DNA]</scope>
    <source>
        <strain evidence="2 3">SAG 48.87</strain>
    </source>
</reference>
<keyword evidence="3" id="KW-1185">Reference proteome</keyword>
<dbReference type="AlphaFoldDB" id="A0A0D2LQS7"/>
<dbReference type="EMBL" id="KK104340">
    <property type="protein sequence ID" value="KIY94059.1"/>
    <property type="molecule type" value="Genomic_DNA"/>
</dbReference>
<dbReference type="SUPFAM" id="SSF55116">
    <property type="entry name" value="Formiminotransferase domain of formiminotransferase-cyclodeaminase"/>
    <property type="match status" value="1"/>
</dbReference>
<evidence type="ECO:0000313" key="3">
    <source>
        <dbReference type="Proteomes" id="UP000054498"/>
    </source>
</evidence>
<evidence type="ECO:0000313" key="2">
    <source>
        <dbReference type="EMBL" id="KIY94059.1"/>
    </source>
</evidence>
<sequence>MPGYFGSTDAGSNSWRGALAAGADLSLYPPDAGPLAADPRRGVITVGAVPWIVNFNVPIRTDDVAAARRVARAVGERGGGLAGVEAMALAHSPGVVEVACNLLDPGTSPPQAVISAIEAAAAREGLRPVEGGAYVIGKLPDEIIAAADAQLL</sequence>
<accession>A0A0D2LQS7</accession>
<evidence type="ECO:0000259" key="1">
    <source>
        <dbReference type="SMART" id="SM01221"/>
    </source>
</evidence>
<dbReference type="OrthoDB" id="48036at2759"/>
<name>A0A0D2LQS7_9CHLO</name>
<organism evidence="2 3">
    <name type="scientific">Monoraphidium neglectum</name>
    <dbReference type="NCBI Taxonomy" id="145388"/>
    <lineage>
        <taxon>Eukaryota</taxon>
        <taxon>Viridiplantae</taxon>
        <taxon>Chlorophyta</taxon>
        <taxon>core chlorophytes</taxon>
        <taxon>Chlorophyceae</taxon>
        <taxon>CS clade</taxon>
        <taxon>Sphaeropleales</taxon>
        <taxon>Selenastraceae</taxon>
        <taxon>Monoraphidium</taxon>
    </lineage>
</organism>
<dbReference type="InterPro" id="IPR037070">
    <property type="entry name" value="Formiminotransferase_C_sf"/>
</dbReference>
<dbReference type="InterPro" id="IPR051623">
    <property type="entry name" value="FTCD"/>
</dbReference>
<dbReference type="GeneID" id="25731413"/>
<protein>
    <recommendedName>
        <fullName evidence="1">Formiminotransferase C-terminal subdomain domain-containing protein</fullName>
    </recommendedName>
</protein>
<dbReference type="GO" id="GO:0016740">
    <property type="term" value="F:transferase activity"/>
    <property type="evidence" value="ECO:0007669"/>
    <property type="project" value="InterPro"/>
</dbReference>
<proteinExistence type="predicted"/>
<dbReference type="PANTHER" id="PTHR12234:SF1">
    <property type="entry name" value="FORMIMINOTRANSFERASE N-TERMINAL SUBDOMAIN-CONTAINING PROTEIN"/>
    <property type="match status" value="1"/>
</dbReference>
<dbReference type="InterPro" id="IPR022384">
    <property type="entry name" value="FormiminoTrfase_cat_dom_sf"/>
</dbReference>
<dbReference type="STRING" id="145388.A0A0D2LQS7"/>
<dbReference type="Proteomes" id="UP000054498">
    <property type="component" value="Unassembled WGS sequence"/>
</dbReference>
<gene>
    <name evidence="2" type="ORF">MNEG_13904</name>
</gene>
<dbReference type="PANTHER" id="PTHR12234">
    <property type="entry name" value="FORMIMINOTRANSFERASE-CYCLODEAMINASE"/>
    <property type="match status" value="1"/>
</dbReference>
<dbReference type="Gene3D" id="3.30.70.670">
    <property type="entry name" value="Formiminotransferase, C-terminal subdomain"/>
    <property type="match status" value="1"/>
</dbReference>
<dbReference type="SMART" id="SM01221">
    <property type="entry name" value="FTCD"/>
    <property type="match status" value="1"/>
</dbReference>
<dbReference type="InterPro" id="IPR013802">
    <property type="entry name" value="Formiminotransferase_C"/>
</dbReference>
<feature type="domain" description="Formiminotransferase C-terminal subdomain" evidence="1">
    <location>
        <begin position="53"/>
        <end position="147"/>
    </location>
</feature>